<reference evidence="1 2" key="1">
    <citation type="submission" date="2018-08" db="EMBL/GenBank/DDBJ databases">
        <title>Aphanomyces genome sequencing and annotation.</title>
        <authorList>
            <person name="Minardi D."/>
            <person name="Oidtmann B."/>
            <person name="Van Der Giezen M."/>
            <person name="Studholme D.J."/>
        </authorList>
    </citation>
    <scope>NUCLEOTIDE SEQUENCE [LARGE SCALE GENOMIC DNA]</scope>
    <source>
        <strain evidence="1 2">NJM0002</strain>
    </source>
</reference>
<dbReference type="GO" id="GO:0001522">
    <property type="term" value="P:pseudouridine synthesis"/>
    <property type="evidence" value="ECO:0007669"/>
    <property type="project" value="InterPro"/>
</dbReference>
<evidence type="ECO:0008006" key="3">
    <source>
        <dbReference type="Google" id="ProtNLM"/>
    </source>
</evidence>
<name>A0A3R6WKT2_9STRA</name>
<sequence length="146" mass="15647">MIELEDVPLRTVTVDSITTLSFTTHPSFPEVHKPSPCALNPSPNINSISQATVHIVCSEGTYIRSIARECGERIVHPSSSLQEKSDEVPSYAGATLSMLHRTQSGGFLSSSSTTLDDIAASVKVRQLAPAPLRDDDTGRNVNVATD</sequence>
<dbReference type="Proteomes" id="UP000285060">
    <property type="component" value="Unassembled WGS sequence"/>
</dbReference>
<dbReference type="Gene3D" id="3.30.2350.10">
    <property type="entry name" value="Pseudouridine synthase"/>
    <property type="match status" value="1"/>
</dbReference>
<evidence type="ECO:0000313" key="1">
    <source>
        <dbReference type="EMBL" id="RHY28938.1"/>
    </source>
</evidence>
<gene>
    <name evidence="1" type="ORF">DYB32_005583</name>
</gene>
<dbReference type="InterPro" id="IPR020103">
    <property type="entry name" value="PsdUridine_synth_cat_dom_sf"/>
</dbReference>
<dbReference type="GO" id="GO:0003723">
    <property type="term" value="F:RNA binding"/>
    <property type="evidence" value="ECO:0007669"/>
    <property type="project" value="InterPro"/>
</dbReference>
<proteinExistence type="predicted"/>
<keyword evidence="2" id="KW-1185">Reference proteome</keyword>
<dbReference type="SUPFAM" id="SSF55120">
    <property type="entry name" value="Pseudouridine synthase"/>
    <property type="match status" value="1"/>
</dbReference>
<accession>A0A3R6WKT2</accession>
<dbReference type="VEuPathDB" id="FungiDB:H310_14792"/>
<dbReference type="GO" id="GO:0009982">
    <property type="term" value="F:pseudouridine synthase activity"/>
    <property type="evidence" value="ECO:0007669"/>
    <property type="project" value="InterPro"/>
</dbReference>
<dbReference type="EMBL" id="QUSY01000503">
    <property type="protein sequence ID" value="RHY28938.1"/>
    <property type="molecule type" value="Genomic_DNA"/>
</dbReference>
<dbReference type="AlphaFoldDB" id="A0A3R6WKT2"/>
<protein>
    <recommendedName>
        <fullName evidence="3">tRNA pseudouridine(55) synthase</fullName>
    </recommendedName>
</protein>
<organism evidence="1 2">
    <name type="scientific">Aphanomyces invadans</name>
    <dbReference type="NCBI Taxonomy" id="157072"/>
    <lineage>
        <taxon>Eukaryota</taxon>
        <taxon>Sar</taxon>
        <taxon>Stramenopiles</taxon>
        <taxon>Oomycota</taxon>
        <taxon>Saprolegniomycetes</taxon>
        <taxon>Saprolegniales</taxon>
        <taxon>Verrucalvaceae</taxon>
        <taxon>Aphanomyces</taxon>
    </lineage>
</organism>
<comment type="caution">
    <text evidence="1">The sequence shown here is derived from an EMBL/GenBank/DDBJ whole genome shotgun (WGS) entry which is preliminary data.</text>
</comment>
<evidence type="ECO:0000313" key="2">
    <source>
        <dbReference type="Proteomes" id="UP000285060"/>
    </source>
</evidence>